<reference evidence="2" key="1">
    <citation type="journal article" date="2020" name="Mol. Plant Microbe">
        <title>Rhizobial microsymbionts of the narrowly endemic Oxytropis species growing in Kamchatka are characterized by significant genetic diversity and possess a set of genes that are associated with T3SS and T6SS secretion systems and can affect the development of symbiosis.</title>
        <authorList>
            <person name="Safronova V."/>
            <person name="Guro P."/>
            <person name="Sazanova A."/>
            <person name="Kuznetsova I."/>
            <person name="Belimov A."/>
            <person name="Yakubov V."/>
            <person name="Chirak E."/>
            <person name="Afonin A."/>
            <person name="Gogolev Y."/>
            <person name="Andronov E."/>
            <person name="Tikhonovich I."/>
        </authorList>
    </citation>
    <scope>NUCLEOTIDE SEQUENCE [LARGE SCALE GENOMIC DNA]</scope>
    <source>
        <strain evidence="2">581</strain>
    </source>
</reference>
<name>A0A7G6TUA2_9BRAD</name>
<dbReference type="InterPro" id="IPR008884">
    <property type="entry name" value="TylF_MeTrfase"/>
</dbReference>
<dbReference type="PANTHER" id="PTHR40036:SF1">
    <property type="entry name" value="MACROCIN O-METHYLTRANSFERASE"/>
    <property type="match status" value="1"/>
</dbReference>
<dbReference type="RefSeq" id="WP_184514964.1">
    <property type="nucleotide sequence ID" value="NZ_CP050292.1"/>
</dbReference>
<dbReference type="Pfam" id="PF05711">
    <property type="entry name" value="TylF"/>
    <property type="match status" value="1"/>
</dbReference>
<evidence type="ECO:0008006" key="3">
    <source>
        <dbReference type="Google" id="ProtNLM"/>
    </source>
</evidence>
<dbReference type="InterPro" id="IPR029063">
    <property type="entry name" value="SAM-dependent_MTases_sf"/>
</dbReference>
<dbReference type="AlphaFoldDB" id="A0A7G6TUA2"/>
<proteinExistence type="predicted"/>
<sequence length="378" mass="42709">MRYELNQFQANSVIGRFMAKVTFQEMSDDAFIGRINEMLGKGEPIPLDLEERSLRIHLKTYPDRSDLLQRLCAVLAAQDRVVPLELEEQALVALIKIHPDRQDLRDRLQIVRVGTGKAEPPSAIVGASGEEASQIEVDFQQEADSFSSAVNYRDMDAAFEPILEQSRRFTMTSVERMYALYKAVEYIELARIPGAIVECGVWRGGSMMIALATLVMLGKTDREIYLYDTFEGLPRPDDDKDIDILGNRAINGWLPHSRGNEQSNWAYASLDDVRANVAKTGYPAERIHFIKGMVEDTLPVQAPDKIALCRLDTDWYASTRHEMIHLYPRLAVGGTLIIDDYGHFRGARDAVDEYLSETETPLLLHRVDYSGRVGVKII</sequence>
<dbReference type="SUPFAM" id="SSF53335">
    <property type="entry name" value="S-adenosyl-L-methionine-dependent methyltransferases"/>
    <property type="match status" value="1"/>
</dbReference>
<protein>
    <recommendedName>
        <fullName evidence="3">Macrocin O-methyltransferase</fullName>
    </recommendedName>
</protein>
<evidence type="ECO:0000313" key="1">
    <source>
        <dbReference type="EMBL" id="QND70334.1"/>
    </source>
</evidence>
<gene>
    <name evidence="1" type="ORF">HB776_03085</name>
</gene>
<accession>A0A7G6TUA2</accession>
<organism evidence="1 2">
    <name type="scientific">Tardiphaga robiniae</name>
    <dbReference type="NCBI Taxonomy" id="943830"/>
    <lineage>
        <taxon>Bacteria</taxon>
        <taxon>Pseudomonadati</taxon>
        <taxon>Pseudomonadota</taxon>
        <taxon>Alphaproteobacteria</taxon>
        <taxon>Hyphomicrobiales</taxon>
        <taxon>Nitrobacteraceae</taxon>
        <taxon>Tardiphaga</taxon>
    </lineage>
</organism>
<dbReference type="Proteomes" id="UP000515291">
    <property type="component" value="Chromosome"/>
</dbReference>
<dbReference type="KEGG" id="trb:HB776_03085"/>
<dbReference type="Gene3D" id="3.40.50.150">
    <property type="entry name" value="Vaccinia Virus protein VP39"/>
    <property type="match status" value="1"/>
</dbReference>
<dbReference type="EMBL" id="CP050292">
    <property type="protein sequence ID" value="QND70334.1"/>
    <property type="molecule type" value="Genomic_DNA"/>
</dbReference>
<dbReference type="PANTHER" id="PTHR40036">
    <property type="entry name" value="MACROCIN O-METHYLTRANSFERASE"/>
    <property type="match status" value="1"/>
</dbReference>
<evidence type="ECO:0000313" key="2">
    <source>
        <dbReference type="Proteomes" id="UP000515291"/>
    </source>
</evidence>